<dbReference type="InterPro" id="IPR046335">
    <property type="entry name" value="LacI/GalR-like_sensor"/>
</dbReference>
<evidence type="ECO:0000313" key="5">
    <source>
        <dbReference type="EMBL" id="MBB4743805.1"/>
    </source>
</evidence>
<evidence type="ECO:0000256" key="1">
    <source>
        <dbReference type="ARBA" id="ARBA00023015"/>
    </source>
</evidence>
<dbReference type="PROSITE" id="PS50932">
    <property type="entry name" value="HTH_LACI_2"/>
    <property type="match status" value="1"/>
</dbReference>
<dbReference type="AlphaFoldDB" id="A0A7W7MBG8"/>
<name>A0A7W7MBG8_9ACTN</name>
<sequence>MRRPTLADVAAEAGVSVALVSIVMRGAPGAGAATRERVLEVARRLDYRPDTRARLLRSGRSQLLGVMFDVRHPFHVDVLTGLYDAAGRAGYQLTLSAVTPRRDERTAVAELLDDRCEALVLFSPELPAAELAALAASRPVVAMMRTVRRRDVDVVRTDDALGSRLAVDHLVGLGHTRIAHIDGGARHGSAERRRGYEEAMQGHGLTSYRKIIPGGSGEDDGARAAAVLLDELPTAVTVFNDLSATGLLDVVRRRGVRVPEELSVVGYDDSSFSRLGHIDLTTVAQDIGRMTTDAVTRAVDRIEARAVATRDIVVPPRLVVRGTTGKGSQHR</sequence>
<reference evidence="5 6" key="1">
    <citation type="submission" date="2020-08" db="EMBL/GenBank/DDBJ databases">
        <title>Sequencing the genomes of 1000 actinobacteria strains.</title>
        <authorList>
            <person name="Klenk H.-P."/>
        </authorList>
    </citation>
    <scope>NUCLEOTIDE SEQUENCE [LARGE SCALE GENOMIC DNA]</scope>
    <source>
        <strain evidence="5 6">DSM 45809</strain>
    </source>
</reference>
<keyword evidence="2 5" id="KW-0238">DNA-binding</keyword>
<keyword evidence="3" id="KW-0804">Transcription</keyword>
<dbReference type="SMART" id="SM00354">
    <property type="entry name" value="HTH_LACI"/>
    <property type="match status" value="1"/>
</dbReference>
<dbReference type="InterPro" id="IPR028082">
    <property type="entry name" value="Peripla_BP_I"/>
</dbReference>
<dbReference type="RefSeq" id="WP_185044053.1">
    <property type="nucleotide sequence ID" value="NZ_BAABFG010000005.1"/>
</dbReference>
<keyword evidence="1" id="KW-0805">Transcription regulation</keyword>
<dbReference type="GO" id="GO:0000976">
    <property type="term" value="F:transcription cis-regulatory region binding"/>
    <property type="evidence" value="ECO:0007669"/>
    <property type="project" value="TreeGrafter"/>
</dbReference>
<dbReference type="InterPro" id="IPR000843">
    <property type="entry name" value="HTH_LacI"/>
</dbReference>
<dbReference type="Pfam" id="PF13377">
    <property type="entry name" value="Peripla_BP_3"/>
    <property type="match status" value="1"/>
</dbReference>
<evidence type="ECO:0000256" key="3">
    <source>
        <dbReference type="ARBA" id="ARBA00023163"/>
    </source>
</evidence>
<gene>
    <name evidence="5" type="ORF">BJY16_007264</name>
</gene>
<feature type="domain" description="HTH lacI-type" evidence="4">
    <location>
        <begin position="4"/>
        <end position="58"/>
    </location>
</feature>
<dbReference type="InterPro" id="IPR010982">
    <property type="entry name" value="Lambda_DNA-bd_dom_sf"/>
</dbReference>
<dbReference type="PANTHER" id="PTHR30146">
    <property type="entry name" value="LACI-RELATED TRANSCRIPTIONAL REPRESSOR"/>
    <property type="match status" value="1"/>
</dbReference>
<dbReference type="SUPFAM" id="SSF53822">
    <property type="entry name" value="Periplasmic binding protein-like I"/>
    <property type="match status" value="1"/>
</dbReference>
<dbReference type="Gene3D" id="1.10.260.40">
    <property type="entry name" value="lambda repressor-like DNA-binding domains"/>
    <property type="match status" value="1"/>
</dbReference>
<organism evidence="5 6">
    <name type="scientific">Actinoplanes octamycinicus</name>
    <dbReference type="NCBI Taxonomy" id="135948"/>
    <lineage>
        <taxon>Bacteria</taxon>
        <taxon>Bacillati</taxon>
        <taxon>Actinomycetota</taxon>
        <taxon>Actinomycetes</taxon>
        <taxon>Micromonosporales</taxon>
        <taxon>Micromonosporaceae</taxon>
        <taxon>Actinoplanes</taxon>
    </lineage>
</organism>
<comment type="caution">
    <text evidence="5">The sequence shown here is derived from an EMBL/GenBank/DDBJ whole genome shotgun (WGS) entry which is preliminary data.</text>
</comment>
<dbReference type="SUPFAM" id="SSF47413">
    <property type="entry name" value="lambda repressor-like DNA-binding domains"/>
    <property type="match status" value="1"/>
</dbReference>
<keyword evidence="6" id="KW-1185">Reference proteome</keyword>
<evidence type="ECO:0000259" key="4">
    <source>
        <dbReference type="PROSITE" id="PS50932"/>
    </source>
</evidence>
<dbReference type="Gene3D" id="3.40.50.2300">
    <property type="match status" value="2"/>
</dbReference>
<proteinExistence type="predicted"/>
<dbReference type="CDD" id="cd01392">
    <property type="entry name" value="HTH_LacI"/>
    <property type="match status" value="1"/>
</dbReference>
<evidence type="ECO:0000256" key="2">
    <source>
        <dbReference type="ARBA" id="ARBA00023125"/>
    </source>
</evidence>
<dbReference type="Proteomes" id="UP000546162">
    <property type="component" value="Unassembled WGS sequence"/>
</dbReference>
<accession>A0A7W7MBG8</accession>
<dbReference type="CDD" id="cd06267">
    <property type="entry name" value="PBP1_LacI_sugar_binding-like"/>
    <property type="match status" value="1"/>
</dbReference>
<dbReference type="PANTHER" id="PTHR30146:SF153">
    <property type="entry name" value="LACTOSE OPERON REPRESSOR"/>
    <property type="match status" value="1"/>
</dbReference>
<dbReference type="GO" id="GO:0003700">
    <property type="term" value="F:DNA-binding transcription factor activity"/>
    <property type="evidence" value="ECO:0007669"/>
    <property type="project" value="TreeGrafter"/>
</dbReference>
<protein>
    <submittedName>
        <fullName evidence="5">DNA-binding LacI/PurR family transcriptional regulator</fullName>
    </submittedName>
</protein>
<dbReference type="EMBL" id="JACHNB010000001">
    <property type="protein sequence ID" value="MBB4743805.1"/>
    <property type="molecule type" value="Genomic_DNA"/>
</dbReference>
<dbReference type="Pfam" id="PF00356">
    <property type="entry name" value="LacI"/>
    <property type="match status" value="1"/>
</dbReference>
<evidence type="ECO:0000313" key="6">
    <source>
        <dbReference type="Proteomes" id="UP000546162"/>
    </source>
</evidence>